<evidence type="ECO:0000259" key="7">
    <source>
        <dbReference type="Pfam" id="PF00970"/>
    </source>
</evidence>
<evidence type="ECO:0000313" key="8">
    <source>
        <dbReference type="EMBL" id="OAF69614.1"/>
    </source>
</evidence>
<name>A0A177B865_9BILA</name>
<keyword evidence="9" id="KW-1185">Reference proteome</keyword>
<dbReference type="PANTHER" id="PTHR19370:SF171">
    <property type="entry name" value="NADH-CYTOCHROME B5 REDUCTASE 2"/>
    <property type="match status" value="1"/>
</dbReference>
<dbReference type="InterPro" id="IPR001834">
    <property type="entry name" value="CBR-like"/>
</dbReference>
<dbReference type="Pfam" id="PF00970">
    <property type="entry name" value="FAD_binding_6"/>
    <property type="match status" value="1"/>
</dbReference>
<feature type="binding site" evidence="6">
    <location>
        <position position="13"/>
    </location>
    <ligand>
        <name>FAD</name>
        <dbReference type="ChEBI" id="CHEBI:57692"/>
    </ligand>
</feature>
<comment type="caution">
    <text evidence="8">The sequence shown here is derived from an EMBL/GenBank/DDBJ whole genome shotgun (WGS) entry which is preliminary data.</text>
</comment>
<feature type="domain" description="Flavoprotein pyridine nucleotide cytochrome reductase-like FAD-binding" evidence="7">
    <location>
        <begin position="3"/>
        <end position="69"/>
    </location>
</feature>
<accession>A0A177B865</accession>
<organism evidence="8 9">
    <name type="scientific">Intoshia linei</name>
    <dbReference type="NCBI Taxonomy" id="1819745"/>
    <lineage>
        <taxon>Eukaryota</taxon>
        <taxon>Metazoa</taxon>
        <taxon>Spiralia</taxon>
        <taxon>Lophotrochozoa</taxon>
        <taxon>Mesozoa</taxon>
        <taxon>Orthonectida</taxon>
        <taxon>Rhopaluridae</taxon>
        <taxon>Intoshia</taxon>
    </lineage>
</organism>
<dbReference type="SUPFAM" id="SSF63380">
    <property type="entry name" value="Riboflavin synthase domain-like"/>
    <property type="match status" value="1"/>
</dbReference>
<dbReference type="Gene3D" id="2.40.30.10">
    <property type="entry name" value="Translation factors"/>
    <property type="match status" value="1"/>
</dbReference>
<dbReference type="EC" id="1.6.2.2" evidence="2"/>
<proteinExistence type="predicted"/>
<evidence type="ECO:0000256" key="4">
    <source>
        <dbReference type="ARBA" id="ARBA00022827"/>
    </source>
</evidence>
<dbReference type="GO" id="GO:0090524">
    <property type="term" value="F:cytochrome-b5 reductase activity, acting on NADH"/>
    <property type="evidence" value="ECO:0007669"/>
    <property type="project" value="UniProtKB-EC"/>
</dbReference>
<evidence type="ECO:0000256" key="5">
    <source>
        <dbReference type="ARBA" id="ARBA00023002"/>
    </source>
</evidence>
<dbReference type="InterPro" id="IPR008333">
    <property type="entry name" value="Cbr1-like_FAD-bd_dom"/>
</dbReference>
<feature type="binding site" evidence="6">
    <location>
        <position position="15"/>
    </location>
    <ligand>
        <name>FAD</name>
        <dbReference type="ChEBI" id="CHEBI:57692"/>
    </ligand>
</feature>
<keyword evidence="3 6" id="KW-0285">Flavoprotein</keyword>
<gene>
    <name evidence="8" type="ORF">A3Q56_02632</name>
</gene>
<feature type="binding site" evidence="6">
    <location>
        <position position="31"/>
    </location>
    <ligand>
        <name>FAD</name>
        <dbReference type="ChEBI" id="CHEBI:57692"/>
    </ligand>
</feature>
<comment type="cofactor">
    <cofactor evidence="1 6">
        <name>FAD</name>
        <dbReference type="ChEBI" id="CHEBI:57692"/>
    </cofactor>
</comment>
<feature type="binding site" evidence="6">
    <location>
        <position position="44"/>
    </location>
    <ligand>
        <name>FAD</name>
        <dbReference type="ChEBI" id="CHEBI:57692"/>
    </ligand>
</feature>
<evidence type="ECO:0000256" key="6">
    <source>
        <dbReference type="PIRSR" id="PIRSR601834-1"/>
    </source>
</evidence>
<feature type="binding site" evidence="6">
    <location>
        <position position="45"/>
    </location>
    <ligand>
        <name>FAD</name>
        <dbReference type="ChEBI" id="CHEBI:57692"/>
    </ligand>
</feature>
<evidence type="ECO:0000256" key="1">
    <source>
        <dbReference type="ARBA" id="ARBA00001974"/>
    </source>
</evidence>
<dbReference type="AlphaFoldDB" id="A0A177B865"/>
<keyword evidence="4 6" id="KW-0274">FAD</keyword>
<evidence type="ECO:0000313" key="9">
    <source>
        <dbReference type="Proteomes" id="UP000078046"/>
    </source>
</evidence>
<feature type="binding site" evidence="6">
    <location>
        <position position="33"/>
    </location>
    <ligand>
        <name>FAD</name>
        <dbReference type="ChEBI" id="CHEBI:57692"/>
    </ligand>
</feature>
<protein>
    <recommendedName>
        <fullName evidence="2">cytochrome-b5 reductase</fullName>
        <ecNumber evidence="2">1.6.2.2</ecNumber>
    </recommendedName>
</protein>
<feature type="binding site" evidence="6">
    <location>
        <position position="14"/>
    </location>
    <ligand>
        <name>FAD</name>
        <dbReference type="ChEBI" id="CHEBI:57692"/>
    </ligand>
</feature>
<keyword evidence="5" id="KW-0560">Oxidoreductase</keyword>
<dbReference type="PANTHER" id="PTHR19370">
    <property type="entry name" value="NADH-CYTOCHROME B5 REDUCTASE"/>
    <property type="match status" value="1"/>
</dbReference>
<dbReference type="OrthoDB" id="432685at2759"/>
<dbReference type="Proteomes" id="UP000078046">
    <property type="component" value="Unassembled WGS sequence"/>
</dbReference>
<sequence>MLHGLCNGEKISRPYTPVSLDKYTNGVAELLYKPVPSSNYPRGKMGNYLMSLNEGDQLTVSGLVGRISYTRINNASVEFSVRLSFSTPPYSVK</sequence>
<dbReference type="InterPro" id="IPR017938">
    <property type="entry name" value="Riboflavin_synthase-like_b-brl"/>
</dbReference>
<dbReference type="EMBL" id="LWCA01000255">
    <property type="protein sequence ID" value="OAF69614.1"/>
    <property type="molecule type" value="Genomic_DNA"/>
</dbReference>
<evidence type="ECO:0000256" key="2">
    <source>
        <dbReference type="ARBA" id="ARBA00012011"/>
    </source>
</evidence>
<reference evidence="8 9" key="1">
    <citation type="submission" date="2016-04" db="EMBL/GenBank/DDBJ databases">
        <title>The genome of Intoshia linei affirms orthonectids as highly simplified spiralians.</title>
        <authorList>
            <person name="Mikhailov K.V."/>
            <person name="Slusarev G.S."/>
            <person name="Nikitin M.A."/>
            <person name="Logacheva M.D."/>
            <person name="Penin A."/>
            <person name="Aleoshin V."/>
            <person name="Panchin Y.V."/>
        </authorList>
    </citation>
    <scope>NUCLEOTIDE SEQUENCE [LARGE SCALE GENOMIC DNA]</scope>
    <source>
        <strain evidence="8">Intl2013</strain>
        <tissue evidence="8">Whole animal</tissue>
    </source>
</reference>
<evidence type="ECO:0000256" key="3">
    <source>
        <dbReference type="ARBA" id="ARBA00022630"/>
    </source>
</evidence>